<feature type="chain" id="PRO_5014886638" evidence="10">
    <location>
        <begin position="26"/>
        <end position="541"/>
    </location>
</feature>
<evidence type="ECO:0000256" key="6">
    <source>
        <dbReference type="ARBA" id="ARBA00022989"/>
    </source>
</evidence>
<keyword evidence="10" id="KW-0732">Signal</keyword>
<sequence length="541" mass="57152">MQFTKLLSALVLMFGVCFHAIEANAQTVDDATLRPLVQALAGDNFDDTTKAISDLVKTGDPRVSSILNALSAGDLYIAKADKTVFFGKRDGSDYAATDPLTGAKLDPVSRSAAEKIKVNNRLRRDIAAAIGGLTLMSDKADERRSAAEAILKTRDPESIPLLDQAIAAEKDASIKLLMRQAKAAAILNSGAADEAKIAAIAEVSAGNSRGALGLLTPLEGTEGPVGDAARSAMSSINSELALWNGVQNIIYGLSLGSVLLLAAIGLAITFGVMGVINMAHGEMVMIGAYTTFVVQQIIRTSAPGLFDYSLLIALPAAFLVSGAVGVVIERSVIRFLYGRPLETLLATWGISLVLQQAIRSWFGASNVQVGNPSWMAGSFDLGMLTLTWSRLWIIVFALSVFAILQLVLKKTMLGLRMRAVTQNRRMASSMGIRTPWVDALTFGLGSGIAGIAGVALSQIDNVSPNLGQGYIIDSFMVVVFGGVGNLWGTLVGAMSLGIANKFLEPFAGAVLGKILVLVLIILFIQKRPRGLFALKGRAIEA</sequence>
<feature type="transmembrane region" description="Helical" evidence="9">
    <location>
        <begin position="435"/>
        <end position="455"/>
    </location>
</feature>
<gene>
    <name evidence="11" type="ORF">B5P45_24245</name>
</gene>
<evidence type="ECO:0000256" key="4">
    <source>
        <dbReference type="ARBA" id="ARBA00022692"/>
    </source>
</evidence>
<keyword evidence="7 9" id="KW-0472">Membrane</keyword>
<keyword evidence="4 9" id="KW-0812">Transmembrane</keyword>
<feature type="transmembrane region" description="Helical" evidence="9">
    <location>
        <begin position="506"/>
        <end position="524"/>
    </location>
</feature>
<dbReference type="KEGG" id="pht:BLM14_13785"/>
<dbReference type="EMBL" id="MZMT01000053">
    <property type="protein sequence ID" value="PIO42149.1"/>
    <property type="molecule type" value="Genomic_DNA"/>
</dbReference>
<feature type="transmembrane region" description="Helical" evidence="9">
    <location>
        <begin position="283"/>
        <end position="302"/>
    </location>
</feature>
<keyword evidence="5" id="KW-0029">Amino-acid transport</keyword>
<protein>
    <submittedName>
        <fullName evidence="11">Urea ABC transporter permease subunit UrtB</fullName>
    </submittedName>
</protein>
<dbReference type="NCBIfam" id="TIGR03409">
    <property type="entry name" value="urea_trans_UrtB"/>
    <property type="match status" value="1"/>
</dbReference>
<dbReference type="PANTHER" id="PTHR11795">
    <property type="entry name" value="BRANCHED-CHAIN AMINO ACID TRANSPORT SYSTEM PERMEASE PROTEIN LIVH"/>
    <property type="match status" value="1"/>
</dbReference>
<evidence type="ECO:0000256" key="8">
    <source>
        <dbReference type="ARBA" id="ARBA00037998"/>
    </source>
</evidence>
<comment type="caution">
    <text evidence="11">The sequence shown here is derived from an EMBL/GenBank/DDBJ whole genome shotgun (WGS) entry which is preliminary data.</text>
</comment>
<comment type="similarity">
    <text evidence="8">Belongs to the binding-protein-dependent transport system permease family. LivHM subfamily.</text>
</comment>
<feature type="transmembrane region" description="Helical" evidence="9">
    <location>
        <begin position="249"/>
        <end position="276"/>
    </location>
</feature>
<dbReference type="Proteomes" id="UP000232163">
    <property type="component" value="Unassembled WGS sequence"/>
</dbReference>
<dbReference type="GO" id="GO:0022857">
    <property type="term" value="F:transmembrane transporter activity"/>
    <property type="evidence" value="ECO:0007669"/>
    <property type="project" value="InterPro"/>
</dbReference>
<dbReference type="InterPro" id="IPR017779">
    <property type="entry name" value="ABC_UrtB_bac"/>
</dbReference>
<organism evidence="11 12">
    <name type="scientific">Phyllobacterium zundukense</name>
    <dbReference type="NCBI Taxonomy" id="1867719"/>
    <lineage>
        <taxon>Bacteria</taxon>
        <taxon>Pseudomonadati</taxon>
        <taxon>Pseudomonadota</taxon>
        <taxon>Alphaproteobacteria</taxon>
        <taxon>Hyphomicrobiales</taxon>
        <taxon>Phyllobacteriaceae</taxon>
        <taxon>Phyllobacterium</taxon>
    </lineage>
</organism>
<dbReference type="Pfam" id="PF02653">
    <property type="entry name" value="BPD_transp_2"/>
    <property type="match status" value="1"/>
</dbReference>
<dbReference type="OrthoDB" id="9807115at2"/>
<feature type="transmembrane region" description="Helical" evidence="9">
    <location>
        <begin position="308"/>
        <end position="328"/>
    </location>
</feature>
<dbReference type="RefSeq" id="WP_099999918.1">
    <property type="nucleotide sequence ID" value="NZ_CP017940.1"/>
</dbReference>
<evidence type="ECO:0000256" key="7">
    <source>
        <dbReference type="ARBA" id="ARBA00023136"/>
    </source>
</evidence>
<evidence type="ECO:0000256" key="10">
    <source>
        <dbReference type="SAM" id="SignalP"/>
    </source>
</evidence>
<feature type="transmembrane region" description="Helical" evidence="9">
    <location>
        <begin position="475"/>
        <end position="499"/>
    </location>
</feature>
<feature type="signal peptide" evidence="10">
    <location>
        <begin position="1"/>
        <end position="25"/>
    </location>
</feature>
<reference evidence="12" key="1">
    <citation type="journal article" date="2017" name="Int J Environ Stud">
        <title>Does the Miocene-Pliocene relict legume Oxytropis triphylla form nitrogen-fixing nodules with a combination of bacterial strains?</title>
        <authorList>
            <person name="Safronova V."/>
            <person name="Belimov A."/>
            <person name="Sazanova A."/>
            <person name="Kuznetsova I."/>
            <person name="Popova J."/>
            <person name="Andronov E."/>
            <person name="Verkhozina A."/>
            <person name="Tikhonovich I."/>
        </authorList>
    </citation>
    <scope>NUCLEOTIDE SEQUENCE [LARGE SCALE GENOMIC DNA]</scope>
    <source>
        <strain evidence="12">Tri-38</strain>
    </source>
</reference>
<dbReference type="PANTHER" id="PTHR11795:SF447">
    <property type="entry name" value="ABC TRANSPORTER PERMEASE PROTEIN"/>
    <property type="match status" value="1"/>
</dbReference>
<evidence type="ECO:0000313" key="11">
    <source>
        <dbReference type="EMBL" id="PIO42149.1"/>
    </source>
</evidence>
<dbReference type="InterPro" id="IPR052157">
    <property type="entry name" value="BCAA_transport_permease"/>
</dbReference>
<keyword evidence="6 9" id="KW-1133">Transmembrane helix</keyword>
<proteinExistence type="inferred from homology"/>
<evidence type="ECO:0000256" key="1">
    <source>
        <dbReference type="ARBA" id="ARBA00004651"/>
    </source>
</evidence>
<feature type="transmembrane region" description="Helical" evidence="9">
    <location>
        <begin position="340"/>
        <end position="358"/>
    </location>
</feature>
<dbReference type="GO" id="GO:0005886">
    <property type="term" value="C:plasma membrane"/>
    <property type="evidence" value="ECO:0007669"/>
    <property type="project" value="UniProtKB-SubCell"/>
</dbReference>
<feature type="transmembrane region" description="Helical" evidence="9">
    <location>
        <begin position="391"/>
        <end position="408"/>
    </location>
</feature>
<keyword evidence="2" id="KW-0813">Transport</keyword>
<comment type="subcellular location">
    <subcellularLocation>
        <location evidence="1">Cell membrane</location>
        <topology evidence="1">Multi-pass membrane protein</topology>
    </subcellularLocation>
</comment>
<name>A0A2N9VRN1_9HYPH</name>
<keyword evidence="3" id="KW-1003">Cell membrane</keyword>
<keyword evidence="12" id="KW-1185">Reference proteome</keyword>
<dbReference type="GO" id="GO:0006865">
    <property type="term" value="P:amino acid transport"/>
    <property type="evidence" value="ECO:0007669"/>
    <property type="project" value="UniProtKB-KW"/>
</dbReference>
<evidence type="ECO:0000256" key="5">
    <source>
        <dbReference type="ARBA" id="ARBA00022970"/>
    </source>
</evidence>
<dbReference type="AlphaFoldDB" id="A0A2N9VRN1"/>
<evidence type="ECO:0000256" key="3">
    <source>
        <dbReference type="ARBA" id="ARBA00022475"/>
    </source>
</evidence>
<evidence type="ECO:0000256" key="9">
    <source>
        <dbReference type="SAM" id="Phobius"/>
    </source>
</evidence>
<accession>A0A2N9VRN1</accession>
<dbReference type="InterPro" id="IPR001851">
    <property type="entry name" value="ABC_transp_permease"/>
</dbReference>
<dbReference type="CDD" id="cd06582">
    <property type="entry name" value="TM_PBP1_LivH_like"/>
    <property type="match status" value="1"/>
</dbReference>
<evidence type="ECO:0000256" key="2">
    <source>
        <dbReference type="ARBA" id="ARBA00022448"/>
    </source>
</evidence>
<evidence type="ECO:0000313" key="12">
    <source>
        <dbReference type="Proteomes" id="UP000232163"/>
    </source>
</evidence>